<evidence type="ECO:0000313" key="1">
    <source>
        <dbReference type="EMBL" id="AKD55569.1"/>
    </source>
</evidence>
<gene>
    <name evidence="1" type="ORF">SD10_12335</name>
</gene>
<dbReference type="HOGENOM" id="CLU_2939476_0_0_10"/>
<sequence length="60" mass="6544">MQTDQPICEVGLYSLNALVSYALKAVTKLVAVTSLPFHQPNGSGPFVSDYSLSMVEWIIL</sequence>
<name>A0A0E3ZV33_9BACT</name>
<dbReference type="EMBL" id="CP010429">
    <property type="protein sequence ID" value="AKD55569.1"/>
    <property type="molecule type" value="Genomic_DNA"/>
</dbReference>
<organism evidence="1 2">
    <name type="scientific">Spirosoma radiotolerans</name>
    <dbReference type="NCBI Taxonomy" id="1379870"/>
    <lineage>
        <taxon>Bacteria</taxon>
        <taxon>Pseudomonadati</taxon>
        <taxon>Bacteroidota</taxon>
        <taxon>Cytophagia</taxon>
        <taxon>Cytophagales</taxon>
        <taxon>Cytophagaceae</taxon>
        <taxon>Spirosoma</taxon>
    </lineage>
</organism>
<dbReference type="AlphaFoldDB" id="A0A0E3ZV33"/>
<proteinExistence type="predicted"/>
<dbReference type="Proteomes" id="UP000033054">
    <property type="component" value="Chromosome"/>
</dbReference>
<dbReference type="KEGG" id="srd:SD10_12335"/>
<reference evidence="1 2" key="1">
    <citation type="journal article" date="2014" name="Curr. Microbiol.">
        <title>Spirosoma radiotolerans sp. nov., a gamma-radiation-resistant bacterium isolated from gamma ray-irradiated soil.</title>
        <authorList>
            <person name="Lee J.J."/>
            <person name="Srinivasan S."/>
            <person name="Lim S."/>
            <person name="Joe M."/>
            <person name="Im S."/>
            <person name="Bae S.I."/>
            <person name="Park K.R."/>
            <person name="Han J.H."/>
            <person name="Park S.H."/>
            <person name="Joo B.M."/>
            <person name="Park S.J."/>
            <person name="Kim M.K."/>
        </authorList>
    </citation>
    <scope>NUCLEOTIDE SEQUENCE [LARGE SCALE GENOMIC DNA]</scope>
    <source>
        <strain evidence="1 2">DG5A</strain>
    </source>
</reference>
<keyword evidence="2" id="KW-1185">Reference proteome</keyword>
<evidence type="ECO:0000313" key="2">
    <source>
        <dbReference type="Proteomes" id="UP000033054"/>
    </source>
</evidence>
<dbReference type="PATRIC" id="fig|1379870.5.peg.2679"/>
<accession>A0A0E3ZV33</accession>
<protein>
    <submittedName>
        <fullName evidence="1">Uncharacterized protein</fullName>
    </submittedName>
</protein>